<sequence>MNNQLNFPVGISDFKKIRENDYYIDKSGLIKELLKRESAEVTLIIRPRRFGKTMGMGMLAHFLIYGPITGGYSMVLKLSTMKHCAVHG</sequence>
<dbReference type="RefSeq" id="WP_006427434.1">
    <property type="nucleotide sequence ID" value="NZ_CAXVIO010000004.1"/>
</dbReference>
<dbReference type="PANTHER" id="PTHR34825">
    <property type="entry name" value="CONSERVED PROTEIN, WITH A WEAK D-GALACTARATE DEHYDRATASE/ALTRONATE HYDROLASE DOMAIN"/>
    <property type="match status" value="1"/>
</dbReference>
<evidence type="ECO:0000313" key="8">
    <source>
        <dbReference type="Proteomes" id="UP000095597"/>
    </source>
</evidence>
<evidence type="ECO:0000313" key="10">
    <source>
        <dbReference type="Proteomes" id="UP000449249"/>
    </source>
</evidence>
<evidence type="ECO:0000313" key="5">
    <source>
        <dbReference type="EMBL" id="MZK11270.1"/>
    </source>
</evidence>
<evidence type="ECO:0000259" key="2">
    <source>
        <dbReference type="Pfam" id="PF09820"/>
    </source>
</evidence>
<dbReference type="Proteomes" id="UP000446719">
    <property type="component" value="Unassembled WGS sequence"/>
</dbReference>
<dbReference type="EMBL" id="WWSB01000012">
    <property type="protein sequence ID" value="MZK18477.1"/>
    <property type="molecule type" value="Genomic_DNA"/>
</dbReference>
<dbReference type="EMBL" id="CYXO01000012">
    <property type="protein sequence ID" value="CUN13133.1"/>
    <property type="molecule type" value="Genomic_DNA"/>
</dbReference>
<evidence type="ECO:0000313" key="7">
    <source>
        <dbReference type="Proteomes" id="UP000095380"/>
    </source>
</evidence>
<evidence type="ECO:0000313" key="9">
    <source>
        <dbReference type="Proteomes" id="UP000446719"/>
    </source>
</evidence>
<dbReference type="Pfam" id="PF09820">
    <property type="entry name" value="AAA-ATPase_like"/>
    <property type="match status" value="1"/>
</dbReference>
<dbReference type="Proteomes" id="UP000095597">
    <property type="component" value="Unassembled WGS sequence"/>
</dbReference>
<dbReference type="EMBL" id="WWSH01000013">
    <property type="protein sequence ID" value="MZK11270.1"/>
    <property type="molecule type" value="Genomic_DNA"/>
</dbReference>
<feature type="domain" description="AAA-ATPase-like" evidence="2">
    <location>
        <begin position="8"/>
        <end position="62"/>
    </location>
</feature>
<dbReference type="EMBL" id="CYYM01000006">
    <property type="protein sequence ID" value="CUO03067.1"/>
    <property type="molecule type" value="Genomic_DNA"/>
</dbReference>
<dbReference type="InterPro" id="IPR018631">
    <property type="entry name" value="AAA-ATPase-like_dom"/>
</dbReference>
<dbReference type="AlphaFoldDB" id="A0A174BR19"/>
<protein>
    <submittedName>
        <fullName evidence="5">AAA family ATPase</fullName>
    </submittedName>
    <submittedName>
        <fullName evidence="4">Predicted AAA-ATPase</fullName>
    </submittedName>
</protein>
<evidence type="ECO:0000313" key="6">
    <source>
        <dbReference type="EMBL" id="MZK18477.1"/>
    </source>
</evidence>
<name>A0A174BR19_9FIRM</name>
<dbReference type="Proteomes" id="UP000449249">
    <property type="component" value="Unassembled WGS sequence"/>
</dbReference>
<accession>A0A174BR19</accession>
<keyword evidence="1" id="KW-1133">Transmembrane helix</keyword>
<keyword evidence="1" id="KW-0812">Transmembrane</keyword>
<evidence type="ECO:0000313" key="4">
    <source>
        <dbReference type="EMBL" id="CUO03067.1"/>
    </source>
</evidence>
<keyword evidence="1" id="KW-0472">Membrane</keyword>
<evidence type="ECO:0000256" key="1">
    <source>
        <dbReference type="SAM" id="Phobius"/>
    </source>
</evidence>
<reference evidence="9 10" key="2">
    <citation type="journal article" date="2019" name="Nat. Med.">
        <title>A library of human gut bacterial isolates paired with longitudinal multiomics data enables mechanistic microbiome research.</title>
        <authorList>
            <person name="Poyet M."/>
            <person name="Groussin M."/>
            <person name="Gibbons S.M."/>
            <person name="Avila-Pacheco J."/>
            <person name="Jiang X."/>
            <person name="Kearney S.M."/>
            <person name="Perrotta A.R."/>
            <person name="Berdy B."/>
            <person name="Zhao S."/>
            <person name="Lieberman T.D."/>
            <person name="Swanson P.K."/>
            <person name="Smith M."/>
            <person name="Roesemann S."/>
            <person name="Alexander J.E."/>
            <person name="Rich S.A."/>
            <person name="Livny J."/>
            <person name="Vlamakis H."/>
            <person name="Clish C."/>
            <person name="Bullock K."/>
            <person name="Deik A."/>
            <person name="Scott J."/>
            <person name="Pierce K.A."/>
            <person name="Xavier R.J."/>
            <person name="Alm E.J."/>
        </authorList>
    </citation>
    <scope>NUCLEOTIDE SEQUENCE [LARGE SCALE GENOMIC DNA]</scope>
    <source>
        <strain evidence="5 10">BIOML-A1</strain>
        <strain evidence="6 9">BIOML-A7</strain>
    </source>
</reference>
<dbReference type="GeneID" id="93135939"/>
<organism evidence="4 7">
    <name type="scientific">Dorea longicatena</name>
    <dbReference type="NCBI Taxonomy" id="88431"/>
    <lineage>
        <taxon>Bacteria</taxon>
        <taxon>Bacillati</taxon>
        <taxon>Bacillota</taxon>
        <taxon>Clostridia</taxon>
        <taxon>Lachnospirales</taxon>
        <taxon>Lachnospiraceae</taxon>
        <taxon>Dorea</taxon>
    </lineage>
</organism>
<feature type="transmembrane region" description="Helical" evidence="1">
    <location>
        <begin position="56"/>
        <end position="75"/>
    </location>
</feature>
<gene>
    <name evidence="4" type="ORF">ERS852408_01338</name>
    <name evidence="3" type="ORF">ERS852573_02074</name>
    <name evidence="6" type="ORF">GT565_10175</name>
    <name evidence="5" type="ORF">GT576_13225</name>
</gene>
<dbReference type="PANTHER" id="PTHR34825:SF1">
    <property type="entry name" value="AAA-ATPASE-LIKE DOMAIN-CONTAINING PROTEIN"/>
    <property type="match status" value="1"/>
</dbReference>
<evidence type="ECO:0000313" key="3">
    <source>
        <dbReference type="EMBL" id="CUN13133.1"/>
    </source>
</evidence>
<dbReference type="Proteomes" id="UP000095380">
    <property type="component" value="Unassembled WGS sequence"/>
</dbReference>
<reference evidence="7 8" key="1">
    <citation type="submission" date="2015-09" db="EMBL/GenBank/DDBJ databases">
        <authorList>
            <consortium name="Pathogen Informatics"/>
        </authorList>
    </citation>
    <scope>NUCLEOTIDE SEQUENCE [LARGE SCALE GENOMIC DNA]</scope>
    <source>
        <strain evidence="4 7">2789STDY5608851</strain>
        <strain evidence="3 8">2789STDY5834961</strain>
    </source>
</reference>
<proteinExistence type="predicted"/>